<evidence type="ECO:0000256" key="1">
    <source>
        <dbReference type="SAM" id="MobiDB-lite"/>
    </source>
</evidence>
<keyword evidence="4" id="KW-1185">Reference proteome</keyword>
<evidence type="ECO:0000313" key="4">
    <source>
        <dbReference type="Proteomes" id="UP001597475"/>
    </source>
</evidence>
<feature type="region of interest" description="Disordered" evidence="1">
    <location>
        <begin position="88"/>
        <end position="110"/>
    </location>
</feature>
<comment type="caution">
    <text evidence="3">The sequence shown here is derived from an EMBL/GenBank/DDBJ whole genome shotgun (WGS) entry which is preliminary data.</text>
</comment>
<accession>A0ABW5P1D6</accession>
<keyword evidence="2" id="KW-0812">Transmembrane</keyword>
<dbReference type="RefSeq" id="WP_386842243.1">
    <property type="nucleotide sequence ID" value="NZ_JBHUMK010000007.1"/>
</dbReference>
<gene>
    <name evidence="3" type="ORF">ACFSR9_01145</name>
</gene>
<evidence type="ECO:0000313" key="3">
    <source>
        <dbReference type="EMBL" id="MFD2608047.1"/>
    </source>
</evidence>
<reference evidence="4" key="1">
    <citation type="journal article" date="2019" name="Int. J. Syst. Evol. Microbiol.">
        <title>The Global Catalogue of Microorganisms (GCM) 10K type strain sequencing project: providing services to taxonomists for standard genome sequencing and annotation.</title>
        <authorList>
            <consortium name="The Broad Institute Genomics Platform"/>
            <consortium name="The Broad Institute Genome Sequencing Center for Infectious Disease"/>
            <person name="Wu L."/>
            <person name="Ma J."/>
        </authorList>
    </citation>
    <scope>NUCLEOTIDE SEQUENCE [LARGE SCALE GENOMIC DNA]</scope>
    <source>
        <strain evidence="4">KCTC 33842</strain>
    </source>
</reference>
<evidence type="ECO:0000256" key="2">
    <source>
        <dbReference type="SAM" id="Phobius"/>
    </source>
</evidence>
<feature type="transmembrane region" description="Helical" evidence="2">
    <location>
        <begin position="59"/>
        <end position="78"/>
    </location>
</feature>
<keyword evidence="2" id="KW-1133">Transmembrane helix</keyword>
<organism evidence="3 4">
    <name type="scientific">Deinococcus taklimakanensis</name>
    <dbReference type="NCBI Taxonomy" id="536443"/>
    <lineage>
        <taxon>Bacteria</taxon>
        <taxon>Thermotogati</taxon>
        <taxon>Deinococcota</taxon>
        <taxon>Deinococci</taxon>
        <taxon>Deinococcales</taxon>
        <taxon>Deinococcaceae</taxon>
        <taxon>Deinococcus</taxon>
    </lineage>
</organism>
<keyword evidence="2" id="KW-0472">Membrane</keyword>
<sequence>MTALLCLLMTLTIGLHFGGRFAQAHLGGQSLIPSVLAQAVLSALMVSLSLLFGSQAGDLLALGVALTTLLSFAAGTLWQAAKLGQATGQATAPRSRPVQDAGAGFSVAGD</sequence>
<dbReference type="EMBL" id="JBHUMK010000007">
    <property type="protein sequence ID" value="MFD2608047.1"/>
    <property type="molecule type" value="Genomic_DNA"/>
</dbReference>
<protein>
    <submittedName>
        <fullName evidence="3">Uncharacterized protein</fullName>
    </submittedName>
</protein>
<name>A0ABW5P1D6_9DEIO</name>
<dbReference type="Proteomes" id="UP001597475">
    <property type="component" value="Unassembled WGS sequence"/>
</dbReference>
<proteinExistence type="predicted"/>
<feature type="transmembrane region" description="Helical" evidence="2">
    <location>
        <begin position="34"/>
        <end position="52"/>
    </location>
</feature>